<dbReference type="Gene3D" id="2.40.480.10">
    <property type="entry name" value="Allene oxide cyclase-like"/>
    <property type="match status" value="1"/>
</dbReference>
<organism evidence="5 6">
    <name type="scientific">Oldenlandia corymbosa var. corymbosa</name>
    <dbReference type="NCBI Taxonomy" id="529605"/>
    <lineage>
        <taxon>Eukaryota</taxon>
        <taxon>Viridiplantae</taxon>
        <taxon>Streptophyta</taxon>
        <taxon>Embryophyta</taxon>
        <taxon>Tracheophyta</taxon>
        <taxon>Spermatophyta</taxon>
        <taxon>Magnoliopsida</taxon>
        <taxon>eudicotyledons</taxon>
        <taxon>Gunneridae</taxon>
        <taxon>Pentapetalae</taxon>
        <taxon>asterids</taxon>
        <taxon>lamiids</taxon>
        <taxon>Gentianales</taxon>
        <taxon>Rubiaceae</taxon>
        <taxon>Rubioideae</taxon>
        <taxon>Spermacoceae</taxon>
        <taxon>Hedyotis-Oldenlandia complex</taxon>
        <taxon>Oldenlandia</taxon>
    </lineage>
</organism>
<dbReference type="GO" id="GO:0009699">
    <property type="term" value="P:phenylpropanoid biosynthetic process"/>
    <property type="evidence" value="ECO:0007669"/>
    <property type="project" value="UniProtKB-ARBA"/>
</dbReference>
<dbReference type="Pfam" id="PF03018">
    <property type="entry name" value="Dirigent"/>
    <property type="match status" value="1"/>
</dbReference>
<dbReference type="InterPro" id="IPR004265">
    <property type="entry name" value="Dirigent"/>
</dbReference>
<reference evidence="5" key="1">
    <citation type="submission" date="2023-03" db="EMBL/GenBank/DDBJ databases">
        <authorList>
            <person name="Julca I."/>
        </authorList>
    </citation>
    <scope>NUCLEOTIDE SEQUENCE</scope>
</reference>
<evidence type="ECO:0000313" key="5">
    <source>
        <dbReference type="EMBL" id="CAI9099579.1"/>
    </source>
</evidence>
<comment type="function">
    <text evidence="4">Dirigent proteins impart stereoselectivity on the phenoxy radical-coupling reaction, yielding optically active lignans from two molecules of coniferyl alcohol in the biosynthesis of lignans, flavonolignans, and alkaloids and thus plays a central role in plant secondary metabolism.</text>
</comment>
<sequence>MARVIILMLLATVIMAIAPLSGGVPDDQSPKAVAKWFERVARHNTQPKLSKLHFYLHNNFTGNKTTVVQVAQANISATSPTRFGEVRVLDSLLTVTQDVNSKAIGRGQGLFTFTSREELDFSTTLTFIFTSGKYRGSTIQLVGWSPFDKQYREFPLVGGTNDLRLAQGIGTFQTLARDAAKEVIQVDFIFFHY</sequence>
<feature type="signal peptide" evidence="4">
    <location>
        <begin position="1"/>
        <end position="23"/>
    </location>
</feature>
<dbReference type="AlphaFoldDB" id="A0AAV1CXW7"/>
<evidence type="ECO:0000256" key="1">
    <source>
        <dbReference type="ARBA" id="ARBA00010746"/>
    </source>
</evidence>
<comment type="subcellular location">
    <subcellularLocation>
        <location evidence="4">Secreted</location>
        <location evidence="4">Extracellular space</location>
        <location evidence="4">Apoplast</location>
    </subcellularLocation>
</comment>
<keyword evidence="4" id="KW-0732">Signal</keyword>
<dbReference type="EMBL" id="OX459120">
    <property type="protein sequence ID" value="CAI9099579.1"/>
    <property type="molecule type" value="Genomic_DNA"/>
</dbReference>
<comment type="subunit">
    <text evidence="2 4">Homodimer.</text>
</comment>
<keyword evidence="4" id="KW-0052">Apoplast</keyword>
<evidence type="ECO:0000256" key="4">
    <source>
        <dbReference type="RuleBase" id="RU363099"/>
    </source>
</evidence>
<dbReference type="InterPro" id="IPR044859">
    <property type="entry name" value="Allene_oxi_cyc_Dirigent"/>
</dbReference>
<name>A0AAV1CXW7_OLDCO</name>
<feature type="chain" id="PRO_5043107197" description="Dirigent protein" evidence="4">
    <location>
        <begin position="24"/>
        <end position="193"/>
    </location>
</feature>
<evidence type="ECO:0000256" key="2">
    <source>
        <dbReference type="ARBA" id="ARBA00011738"/>
    </source>
</evidence>
<evidence type="ECO:0000256" key="3">
    <source>
        <dbReference type="ARBA" id="ARBA00022525"/>
    </source>
</evidence>
<dbReference type="GO" id="GO:0048046">
    <property type="term" value="C:apoplast"/>
    <property type="evidence" value="ECO:0007669"/>
    <property type="project" value="UniProtKB-SubCell"/>
</dbReference>
<dbReference type="PANTHER" id="PTHR21495">
    <property type="entry name" value="NUCLEOPORIN-RELATED"/>
    <property type="match status" value="1"/>
</dbReference>
<proteinExistence type="inferred from homology"/>
<keyword evidence="3 4" id="KW-0964">Secreted</keyword>
<accession>A0AAV1CXW7</accession>
<protein>
    <recommendedName>
        <fullName evidence="4">Dirigent protein</fullName>
    </recommendedName>
</protein>
<evidence type="ECO:0000313" key="6">
    <source>
        <dbReference type="Proteomes" id="UP001161247"/>
    </source>
</evidence>
<comment type="similarity">
    <text evidence="1 4">Belongs to the plant dirigent protein family.</text>
</comment>
<gene>
    <name evidence="5" type="ORF">OLC1_LOCUS9569</name>
</gene>
<dbReference type="Proteomes" id="UP001161247">
    <property type="component" value="Chromosome 3"/>
</dbReference>
<keyword evidence="6" id="KW-1185">Reference proteome</keyword>